<keyword evidence="2" id="KW-1185">Reference proteome</keyword>
<dbReference type="EMBL" id="JQ086369">
    <property type="protein sequence ID" value="AFH20733.1"/>
    <property type="molecule type" value="Genomic_DNA"/>
</dbReference>
<organism evidence="1 2">
    <name type="scientific">Escherichia phage HK106</name>
    <dbReference type="NCBI Taxonomy" id="432198"/>
    <lineage>
        <taxon>Viruses</taxon>
        <taxon>Duplodnaviria</taxon>
        <taxon>Heunggongvirae</taxon>
        <taxon>Uroviricota</taxon>
        <taxon>Caudoviricetes</taxon>
        <taxon>Hendrixvirinae</taxon>
        <taxon>Wanchaivirus</taxon>
        <taxon>Wanchaivirus HK106</taxon>
    </lineage>
</organism>
<dbReference type="SUPFAM" id="SSF143100">
    <property type="entry name" value="TTHA1013/TTHA0281-like"/>
    <property type="match status" value="1"/>
</dbReference>
<dbReference type="RefSeq" id="YP_007151715.1">
    <property type="nucleotide sequence ID" value="NC_019768.1"/>
</dbReference>
<dbReference type="KEGG" id="vg:14182816"/>
<proteinExistence type="predicted"/>
<dbReference type="GeneID" id="14182816"/>
<evidence type="ECO:0000313" key="1">
    <source>
        <dbReference type="EMBL" id="AFH20733.1"/>
    </source>
</evidence>
<dbReference type="InterPro" id="IPR035069">
    <property type="entry name" value="TTHA1013/TTHA0281-like"/>
</dbReference>
<evidence type="ECO:0000313" key="2">
    <source>
        <dbReference type="Proteomes" id="UP000010369"/>
    </source>
</evidence>
<protein>
    <submittedName>
        <fullName evidence="1">HicB family protein</fullName>
    </submittedName>
</protein>
<gene>
    <name evidence="1" type="ORF">HK106_045</name>
</gene>
<dbReference type="OrthoDB" id="31315at10239"/>
<reference evidence="1 2" key="1">
    <citation type="submission" date="2011-11" db="EMBL/GenBank/DDBJ databases">
        <title>The genomes of several lambdoid coliphages.</title>
        <authorList>
            <person name="Refardt D."/>
            <person name="Gencoglu M."/>
            <person name="Kunzli-Gontarczyk M."/>
            <person name="Bruggmann R."/>
            <person name="Kropinski A.M."/>
        </authorList>
    </citation>
    <scope>NUCLEOTIDE SEQUENCE [LARGE SCALE GENOMIC DNA]</scope>
</reference>
<accession>K7P880</accession>
<sequence length="157" mass="17896">MRLMIMNNLMKYKGYYGSSSISFEDGVMHGKLECINDLVTYEGATVAELRAAFEEAVDDYLSTCEEIGKSPDKTMSGSFNIRIGESLHKKAYLAAKAKNMTLNDYVKQAVSESVNGKKEVHYHFEKPRDVREVTFFSSRRRTEETYWEVSVDNGVPH</sequence>
<dbReference type="GO" id="GO:0006355">
    <property type="term" value="P:regulation of DNA-templated transcription"/>
    <property type="evidence" value="ECO:0007669"/>
    <property type="project" value="InterPro"/>
</dbReference>
<dbReference type="SUPFAM" id="SSF47598">
    <property type="entry name" value="Ribbon-helix-helix"/>
    <property type="match status" value="1"/>
</dbReference>
<dbReference type="Pfam" id="PF05534">
    <property type="entry name" value="HicB"/>
    <property type="match status" value="1"/>
</dbReference>
<dbReference type="Proteomes" id="UP000010369">
    <property type="component" value="Segment"/>
</dbReference>
<dbReference type="InterPro" id="IPR010985">
    <property type="entry name" value="Ribbon_hlx_hlx"/>
</dbReference>
<name>K7P880_9CAUD</name>
<dbReference type="InterPro" id="IPR008651">
    <property type="entry name" value="Uncharacterised_HicB"/>
</dbReference>